<comment type="caution">
    <text evidence="3">The sequence shown here is derived from an EMBL/GenBank/DDBJ whole genome shotgun (WGS) entry which is preliminary data.</text>
</comment>
<organism evidence="3 4">
    <name type="scientific">Brassica carinata</name>
    <name type="common">Ethiopian mustard</name>
    <name type="synonym">Abyssinian cabbage</name>
    <dbReference type="NCBI Taxonomy" id="52824"/>
    <lineage>
        <taxon>Eukaryota</taxon>
        <taxon>Viridiplantae</taxon>
        <taxon>Streptophyta</taxon>
        <taxon>Embryophyta</taxon>
        <taxon>Tracheophyta</taxon>
        <taxon>Spermatophyta</taxon>
        <taxon>Magnoliopsida</taxon>
        <taxon>eudicotyledons</taxon>
        <taxon>Gunneridae</taxon>
        <taxon>Pentapetalae</taxon>
        <taxon>rosids</taxon>
        <taxon>malvids</taxon>
        <taxon>Brassicales</taxon>
        <taxon>Brassicaceae</taxon>
        <taxon>Brassiceae</taxon>
        <taxon>Brassica</taxon>
    </lineage>
</organism>
<sequence length="352" mass="39299">MVHLAIDGMWQVFKLKRSTPRNDFCRIAAKNGILLRLINTLYSLNEATLLASEGRSGQLDQHETSLSVVDNPDVLKTRHVGGEEPSRASASNPQRSDVYQPDGDRPRLSSAALDATEDVKPHNRNKSALLSLLEKEPPSRHVSGQLDYVKHITGLEKHESILPLLRASIEKKTNGGDLDFLMAEFAGKQNGNLDTLPRYYSSGVLNARLGSDTSSGLLSHMVTTLSAEVASQYLEKVADLLLEFARADTTVKSYMCSQSLLSRLFHMFNRVEPPILLKILKCTNHLSTDPNCLESLQRADAIKHLIPNLEVKEGNLVDQIHHEAVYEHHPRPKQLIVENDLPQRLQNLIEET</sequence>
<dbReference type="PANTHER" id="PTHR46618:SF1">
    <property type="entry name" value="ARMADILLO REPEAT-CONTAINING PROTEIN 3"/>
    <property type="match status" value="1"/>
</dbReference>
<keyword evidence="1" id="KW-0677">Repeat</keyword>
<dbReference type="InterPro" id="IPR016024">
    <property type="entry name" value="ARM-type_fold"/>
</dbReference>
<dbReference type="SUPFAM" id="SSF48371">
    <property type="entry name" value="ARM repeat"/>
    <property type="match status" value="1"/>
</dbReference>
<feature type="compositionally biased region" description="Polar residues" evidence="2">
    <location>
        <begin position="88"/>
        <end position="97"/>
    </location>
</feature>
<evidence type="ECO:0000313" key="4">
    <source>
        <dbReference type="Proteomes" id="UP000886595"/>
    </source>
</evidence>
<dbReference type="PANTHER" id="PTHR46618">
    <property type="entry name" value="ARMADILLO REPEAT-CONTAINING PROTEIN 3"/>
    <property type="match status" value="1"/>
</dbReference>
<evidence type="ECO:0000256" key="1">
    <source>
        <dbReference type="ARBA" id="ARBA00022737"/>
    </source>
</evidence>
<dbReference type="Proteomes" id="UP000886595">
    <property type="component" value="Unassembled WGS sequence"/>
</dbReference>
<evidence type="ECO:0000313" key="3">
    <source>
        <dbReference type="EMBL" id="KAG2318347.1"/>
    </source>
</evidence>
<proteinExistence type="predicted"/>
<dbReference type="AlphaFoldDB" id="A0A8X7VW69"/>
<name>A0A8X7VW69_BRACI</name>
<feature type="region of interest" description="Disordered" evidence="2">
    <location>
        <begin position="61"/>
        <end position="123"/>
    </location>
</feature>
<reference evidence="3 4" key="1">
    <citation type="submission" date="2020-02" db="EMBL/GenBank/DDBJ databases">
        <authorList>
            <person name="Ma Q."/>
            <person name="Huang Y."/>
            <person name="Song X."/>
            <person name="Pei D."/>
        </authorList>
    </citation>
    <scope>NUCLEOTIDE SEQUENCE [LARGE SCALE GENOMIC DNA]</scope>
    <source>
        <strain evidence="3">Sxm20200214</strain>
        <tissue evidence="3">Leaf</tissue>
    </source>
</reference>
<dbReference type="OrthoDB" id="1749211at2759"/>
<protein>
    <submittedName>
        <fullName evidence="3">Uncharacterized protein</fullName>
    </submittedName>
</protein>
<dbReference type="InterPro" id="IPR052441">
    <property type="entry name" value="Armadillo-Ser/Thr_Kinase"/>
</dbReference>
<feature type="compositionally biased region" description="Basic and acidic residues" evidence="2">
    <location>
        <begin position="73"/>
        <end position="86"/>
    </location>
</feature>
<keyword evidence="4" id="KW-1185">Reference proteome</keyword>
<gene>
    <name evidence="3" type="ORF">Bca52824_011560</name>
</gene>
<dbReference type="EMBL" id="JAAMPC010000003">
    <property type="protein sequence ID" value="KAG2318347.1"/>
    <property type="molecule type" value="Genomic_DNA"/>
</dbReference>
<evidence type="ECO:0000256" key="2">
    <source>
        <dbReference type="SAM" id="MobiDB-lite"/>
    </source>
</evidence>
<accession>A0A8X7VW69</accession>